<dbReference type="PANTHER" id="PTHR42912:SF6">
    <property type="entry name" value="METHYLTRANSFERASE TYPE 11 DOMAIN-CONTAINING PROTEIN"/>
    <property type="match status" value="1"/>
</dbReference>
<name>A0A5C6CKP2_9BACT</name>
<evidence type="ECO:0000259" key="1">
    <source>
        <dbReference type="Pfam" id="PF08241"/>
    </source>
</evidence>
<gene>
    <name evidence="2" type="ORF">Pla52o_29350</name>
</gene>
<proteinExistence type="predicted"/>
<dbReference type="OrthoDB" id="9772751at2"/>
<dbReference type="GO" id="GO:0008757">
    <property type="term" value="F:S-adenosylmethionine-dependent methyltransferase activity"/>
    <property type="evidence" value="ECO:0007669"/>
    <property type="project" value="InterPro"/>
</dbReference>
<dbReference type="CDD" id="cd02440">
    <property type="entry name" value="AdoMet_MTases"/>
    <property type="match status" value="1"/>
</dbReference>
<dbReference type="RefSeq" id="WP_146595110.1">
    <property type="nucleotide sequence ID" value="NZ_SJPT01000004.1"/>
</dbReference>
<keyword evidence="2" id="KW-0830">Ubiquinone</keyword>
<dbReference type="InterPro" id="IPR029063">
    <property type="entry name" value="SAM-dependent_MTases_sf"/>
</dbReference>
<dbReference type="GO" id="GO:0032259">
    <property type="term" value="P:methylation"/>
    <property type="evidence" value="ECO:0007669"/>
    <property type="project" value="UniProtKB-KW"/>
</dbReference>
<dbReference type="InterPro" id="IPR050508">
    <property type="entry name" value="Methyltransf_Superfamily"/>
</dbReference>
<dbReference type="Gene3D" id="3.40.50.150">
    <property type="entry name" value="Vaccinia Virus protein VP39"/>
    <property type="match status" value="1"/>
</dbReference>
<protein>
    <submittedName>
        <fullName evidence="2">Bifunctional 3-demethylubiquinone-9 3-methyltransferase/ 2-octaprenyl-6-hydroxy phenol methylase</fullName>
    </submittedName>
</protein>
<comment type="caution">
    <text evidence="2">The sequence shown here is derived from an EMBL/GenBank/DDBJ whole genome shotgun (WGS) entry which is preliminary data.</text>
</comment>
<organism evidence="2 3">
    <name type="scientific">Novipirellula galeiformis</name>
    <dbReference type="NCBI Taxonomy" id="2528004"/>
    <lineage>
        <taxon>Bacteria</taxon>
        <taxon>Pseudomonadati</taxon>
        <taxon>Planctomycetota</taxon>
        <taxon>Planctomycetia</taxon>
        <taxon>Pirellulales</taxon>
        <taxon>Pirellulaceae</taxon>
        <taxon>Novipirellula</taxon>
    </lineage>
</organism>
<evidence type="ECO:0000313" key="3">
    <source>
        <dbReference type="Proteomes" id="UP000316304"/>
    </source>
</evidence>
<keyword evidence="2" id="KW-0808">Transferase</keyword>
<keyword evidence="2" id="KW-0489">Methyltransferase</keyword>
<dbReference type="InterPro" id="IPR013216">
    <property type="entry name" value="Methyltransf_11"/>
</dbReference>
<evidence type="ECO:0000313" key="2">
    <source>
        <dbReference type="EMBL" id="TWU23399.1"/>
    </source>
</evidence>
<dbReference type="EMBL" id="SJPT01000004">
    <property type="protein sequence ID" value="TWU23399.1"/>
    <property type="molecule type" value="Genomic_DNA"/>
</dbReference>
<accession>A0A5C6CKP2</accession>
<dbReference type="AlphaFoldDB" id="A0A5C6CKP2"/>
<reference evidence="2 3" key="1">
    <citation type="submission" date="2019-02" db="EMBL/GenBank/DDBJ databases">
        <title>Deep-cultivation of Planctomycetes and their phenomic and genomic characterization uncovers novel biology.</title>
        <authorList>
            <person name="Wiegand S."/>
            <person name="Jogler M."/>
            <person name="Boedeker C."/>
            <person name="Pinto D."/>
            <person name="Vollmers J."/>
            <person name="Rivas-Marin E."/>
            <person name="Kohn T."/>
            <person name="Peeters S.H."/>
            <person name="Heuer A."/>
            <person name="Rast P."/>
            <person name="Oberbeckmann S."/>
            <person name="Bunk B."/>
            <person name="Jeske O."/>
            <person name="Meyerdierks A."/>
            <person name="Storesund J.E."/>
            <person name="Kallscheuer N."/>
            <person name="Luecker S."/>
            <person name="Lage O.M."/>
            <person name="Pohl T."/>
            <person name="Merkel B.J."/>
            <person name="Hornburger P."/>
            <person name="Mueller R.-W."/>
            <person name="Bruemmer F."/>
            <person name="Labrenz M."/>
            <person name="Spormann A.M."/>
            <person name="Op Den Camp H."/>
            <person name="Overmann J."/>
            <person name="Amann R."/>
            <person name="Jetten M.S.M."/>
            <person name="Mascher T."/>
            <person name="Medema M.H."/>
            <person name="Devos D.P."/>
            <person name="Kaster A.-K."/>
            <person name="Ovreas L."/>
            <person name="Rohde M."/>
            <person name="Galperin M.Y."/>
            <person name="Jogler C."/>
        </authorList>
    </citation>
    <scope>NUCLEOTIDE SEQUENCE [LARGE SCALE GENOMIC DNA]</scope>
    <source>
        <strain evidence="2 3">Pla52o</strain>
    </source>
</reference>
<dbReference type="Proteomes" id="UP000316304">
    <property type="component" value="Unassembled WGS sequence"/>
</dbReference>
<dbReference type="SUPFAM" id="SSF53335">
    <property type="entry name" value="S-adenosyl-L-methionine-dependent methyltransferases"/>
    <property type="match status" value="1"/>
</dbReference>
<dbReference type="PANTHER" id="PTHR42912">
    <property type="entry name" value="METHYLTRANSFERASE"/>
    <property type="match status" value="1"/>
</dbReference>
<feature type="domain" description="Methyltransferase type 11" evidence="1">
    <location>
        <begin position="185"/>
        <end position="276"/>
    </location>
</feature>
<sequence>MSDAERQLYALALAANQHACEHHGQTISTKVANAIDRVGEILDRERSLGHSEFIESMTVCYGAWWGEYVREHFGGRWIGLSEPTAPRVRLGGSVYSPMDAVRRRLLDDSAPTLRALADRLRSARESTTAETIAVNQLAWDTKANDPRFTLSGGLPGSREEALAAIDPWLAGEGTLEGLRLLCLAAGGGTHGPLHALAGARVTVVDLSPKQLEHDRMMADEMGLSIERIVTSMDNLSMLSDDSFDAVIHPVSLCYVPEVAPVYHEISRVLRPGGLYISQQKQPSSLQASVSPVASRYVIEHPAEEGYALPALAQETTLRESGTQEFLHPLGTLLGSLCASGFVIEEIVEPPRGDVWAPSGNPQHRATYLPPYLKIKARRR</sequence>
<dbReference type="Pfam" id="PF08241">
    <property type="entry name" value="Methyltransf_11"/>
    <property type="match status" value="1"/>
</dbReference>
<keyword evidence="3" id="KW-1185">Reference proteome</keyword>